<gene>
    <name evidence="3" type="ORF">TSPGSL018_22449</name>
</gene>
<feature type="region of interest" description="Disordered" evidence="2">
    <location>
        <begin position="43"/>
        <end position="84"/>
    </location>
</feature>
<organism evidence="3">
    <name type="scientific">Tetraselmis sp. GSL018</name>
    <dbReference type="NCBI Taxonomy" id="582737"/>
    <lineage>
        <taxon>Eukaryota</taxon>
        <taxon>Viridiplantae</taxon>
        <taxon>Chlorophyta</taxon>
        <taxon>core chlorophytes</taxon>
        <taxon>Chlorodendrophyceae</taxon>
        <taxon>Chlorodendrales</taxon>
        <taxon>Chlorodendraceae</taxon>
        <taxon>Tetraselmis</taxon>
    </lineage>
</organism>
<dbReference type="AlphaFoldDB" id="A0A061QWA0"/>
<feature type="region of interest" description="Disordered" evidence="2">
    <location>
        <begin position="164"/>
        <end position="230"/>
    </location>
</feature>
<feature type="compositionally biased region" description="Basic and acidic residues" evidence="2">
    <location>
        <begin position="1"/>
        <end position="11"/>
    </location>
</feature>
<name>A0A061QWA0_9CHLO</name>
<sequence length="544" mass="59784">MPTKKSQKDPLKPVNNRKHARVKPAWDGFVSDLDRFKLCPEEQERKRAARKSKHSLNAKKDAGGGRCAMPTLSEWGSGDDAEKENAVHRASFPLHKDAGLDVSGGRRVSNIDYRSVAKVLQKKVAGMNLRASEKGQGKQEGEQARRAEGVVDFEAEVQDFLLAKMRERQASRRSRTPSPLRKESRTRSKSLSPRALRQEVGAMSPLDYEGAGSSHSRPSRAVAEEGQVATQKEKRINLGINSEENLGKTVGVKGKIAAEVANCAFSAGDNKAAGTAQDSTDGRVEAKLRELDKLPLEMANLRQEMASLKKDNQTLSQEFADFMGHTTTLLTKLQSQFQQLLNSERGQTSKGPTSSFIDPRPVFRPPHTIINPSGDPDQLEARPASSAPVPSQYRPMPEATSHCPGEQSSPRLSANETRHLQRVGEDGSNPDEAAKLPSFAELRSSRAAKEGCKMFSTETRTLGWRDREPPTLPSRPLGSMQTQLLDNSEIVREPGESWGKRSFTDAEEVDYMSGRSNYTRTTGVAGSLSLSRHTAEISRTPGYL</sequence>
<feature type="compositionally biased region" description="Basic and acidic residues" evidence="2">
    <location>
        <begin position="131"/>
        <end position="149"/>
    </location>
</feature>
<dbReference type="EMBL" id="GBEZ01024228">
    <property type="protein sequence ID" value="JAC62739.1"/>
    <property type="molecule type" value="Transcribed_RNA"/>
</dbReference>
<feature type="region of interest" description="Disordered" evidence="2">
    <location>
        <begin position="127"/>
        <end position="149"/>
    </location>
</feature>
<evidence type="ECO:0000256" key="1">
    <source>
        <dbReference type="SAM" id="Coils"/>
    </source>
</evidence>
<feature type="region of interest" description="Disordered" evidence="2">
    <location>
        <begin position="340"/>
        <end position="413"/>
    </location>
</feature>
<feature type="compositionally biased region" description="Basic residues" evidence="2">
    <location>
        <begin position="47"/>
        <end position="57"/>
    </location>
</feature>
<reference evidence="3" key="1">
    <citation type="submission" date="2014-05" db="EMBL/GenBank/DDBJ databases">
        <title>The transcriptome of the halophilic microalga Tetraselmis sp. GSL018 isolated from the Great Salt Lake, Utah.</title>
        <authorList>
            <person name="Jinkerson R.E."/>
            <person name="D'Adamo S."/>
            <person name="Posewitz M.C."/>
        </authorList>
    </citation>
    <scope>NUCLEOTIDE SEQUENCE</scope>
    <source>
        <strain evidence="3">GSL018</strain>
    </source>
</reference>
<evidence type="ECO:0000313" key="3">
    <source>
        <dbReference type="EMBL" id="JAC62739.1"/>
    </source>
</evidence>
<keyword evidence="1" id="KW-0175">Coiled coil</keyword>
<evidence type="ECO:0000256" key="2">
    <source>
        <dbReference type="SAM" id="MobiDB-lite"/>
    </source>
</evidence>
<protein>
    <submittedName>
        <fullName evidence="3">Uncharacterized protein</fullName>
    </submittedName>
</protein>
<proteinExistence type="predicted"/>
<feature type="compositionally biased region" description="Polar residues" evidence="2">
    <location>
        <begin position="340"/>
        <end position="356"/>
    </location>
</feature>
<feature type="coiled-coil region" evidence="1">
    <location>
        <begin position="284"/>
        <end position="318"/>
    </location>
</feature>
<accession>A0A061QWA0</accession>
<feature type="region of interest" description="Disordered" evidence="2">
    <location>
        <begin position="1"/>
        <end position="21"/>
    </location>
</feature>